<dbReference type="RefSeq" id="WP_330937439.1">
    <property type="nucleotide sequence ID" value="NZ_JAZGJU010000040.1"/>
</dbReference>
<evidence type="ECO:0000313" key="1">
    <source>
        <dbReference type="EMBL" id="MEE6129131.1"/>
    </source>
</evidence>
<comment type="caution">
    <text evidence="1">The sequence shown here is derived from an EMBL/GenBank/DDBJ whole genome shotgun (WGS) entry which is preliminary data.</text>
</comment>
<accession>A0ABU7R320</accession>
<proteinExistence type="predicted"/>
<organism evidence="1 2">
    <name type="scientific">Chryseobacterium arthrosphaerae</name>
    <dbReference type="NCBI Taxonomy" id="651561"/>
    <lineage>
        <taxon>Bacteria</taxon>
        <taxon>Pseudomonadati</taxon>
        <taxon>Bacteroidota</taxon>
        <taxon>Flavobacteriia</taxon>
        <taxon>Flavobacteriales</taxon>
        <taxon>Weeksellaceae</taxon>
        <taxon>Chryseobacterium group</taxon>
        <taxon>Chryseobacterium</taxon>
    </lineage>
</organism>
<name>A0ABU7R320_9FLAO</name>
<sequence length="55" mass="6118">MKTGDQKTLNKDAKFGKSFWASKGEKVKIISISGNAVTCERNNGIRFPCNIKDLE</sequence>
<dbReference type="EMBL" id="JAZGJU010000040">
    <property type="protein sequence ID" value="MEE6129131.1"/>
    <property type="molecule type" value="Genomic_DNA"/>
</dbReference>
<dbReference type="Proteomes" id="UP001350005">
    <property type="component" value="Unassembled WGS sequence"/>
</dbReference>
<reference evidence="1 2" key="1">
    <citation type="submission" date="2024-01" db="EMBL/GenBank/DDBJ databases">
        <title>Whole genome of Chryseobacterium arthrosphaerae NNCa 2741.</title>
        <authorList>
            <person name="Boriskina E.V."/>
            <person name="Gordinskaya N.A."/>
            <person name="Kropotov V.S."/>
            <person name="Alekseeva A.E."/>
            <person name="Makhova M.A."/>
            <person name="Kryazhev D.V."/>
            <person name="Shkurkina I.S."/>
        </authorList>
    </citation>
    <scope>NUCLEOTIDE SEQUENCE [LARGE SCALE GENOMIC DNA]</scope>
    <source>
        <strain evidence="1 2">NNCa 2741</strain>
    </source>
</reference>
<evidence type="ECO:0000313" key="2">
    <source>
        <dbReference type="Proteomes" id="UP001350005"/>
    </source>
</evidence>
<keyword evidence="2" id="KW-1185">Reference proteome</keyword>
<protein>
    <submittedName>
        <fullName evidence="1">Uncharacterized protein</fullName>
    </submittedName>
</protein>
<gene>
    <name evidence="1" type="ORF">V2E39_17150</name>
</gene>